<protein>
    <submittedName>
        <fullName evidence="2">Uncharacterized protein</fullName>
    </submittedName>
</protein>
<dbReference type="Proteomes" id="UP001303473">
    <property type="component" value="Unassembled WGS sequence"/>
</dbReference>
<dbReference type="EMBL" id="MU853797">
    <property type="protein sequence ID" value="KAK3940369.1"/>
    <property type="molecule type" value="Genomic_DNA"/>
</dbReference>
<keyword evidence="3" id="KW-1185">Reference proteome</keyword>
<dbReference type="AlphaFoldDB" id="A0AAN6S4M9"/>
<organism evidence="2 3">
    <name type="scientific">Diplogelasinospora grovesii</name>
    <dbReference type="NCBI Taxonomy" id="303347"/>
    <lineage>
        <taxon>Eukaryota</taxon>
        <taxon>Fungi</taxon>
        <taxon>Dikarya</taxon>
        <taxon>Ascomycota</taxon>
        <taxon>Pezizomycotina</taxon>
        <taxon>Sordariomycetes</taxon>
        <taxon>Sordariomycetidae</taxon>
        <taxon>Sordariales</taxon>
        <taxon>Diplogelasinosporaceae</taxon>
        <taxon>Diplogelasinospora</taxon>
    </lineage>
</organism>
<comment type="caution">
    <text evidence="2">The sequence shown here is derived from an EMBL/GenBank/DDBJ whole genome shotgun (WGS) entry which is preliminary data.</text>
</comment>
<feature type="compositionally biased region" description="Basic residues" evidence="1">
    <location>
        <begin position="204"/>
        <end position="216"/>
    </location>
</feature>
<proteinExistence type="predicted"/>
<feature type="compositionally biased region" description="Low complexity" evidence="1">
    <location>
        <begin position="296"/>
        <end position="307"/>
    </location>
</feature>
<evidence type="ECO:0000313" key="3">
    <source>
        <dbReference type="Proteomes" id="UP001303473"/>
    </source>
</evidence>
<reference evidence="3" key="1">
    <citation type="journal article" date="2023" name="Mol. Phylogenet. Evol.">
        <title>Genome-scale phylogeny and comparative genomics of the fungal order Sordariales.</title>
        <authorList>
            <person name="Hensen N."/>
            <person name="Bonometti L."/>
            <person name="Westerberg I."/>
            <person name="Brannstrom I.O."/>
            <person name="Guillou S."/>
            <person name="Cros-Aarteil S."/>
            <person name="Calhoun S."/>
            <person name="Haridas S."/>
            <person name="Kuo A."/>
            <person name="Mondo S."/>
            <person name="Pangilinan J."/>
            <person name="Riley R."/>
            <person name="LaButti K."/>
            <person name="Andreopoulos B."/>
            <person name="Lipzen A."/>
            <person name="Chen C."/>
            <person name="Yan M."/>
            <person name="Daum C."/>
            <person name="Ng V."/>
            <person name="Clum A."/>
            <person name="Steindorff A."/>
            <person name="Ohm R.A."/>
            <person name="Martin F."/>
            <person name="Silar P."/>
            <person name="Natvig D.O."/>
            <person name="Lalanne C."/>
            <person name="Gautier V."/>
            <person name="Ament-Velasquez S.L."/>
            <person name="Kruys A."/>
            <person name="Hutchinson M.I."/>
            <person name="Powell A.J."/>
            <person name="Barry K."/>
            <person name="Miller A.N."/>
            <person name="Grigoriev I.V."/>
            <person name="Debuchy R."/>
            <person name="Gladieux P."/>
            <person name="Hiltunen Thoren M."/>
            <person name="Johannesson H."/>
        </authorList>
    </citation>
    <scope>NUCLEOTIDE SEQUENCE [LARGE SCALE GENOMIC DNA]</scope>
    <source>
        <strain evidence="3">CBS 340.73</strain>
    </source>
</reference>
<feature type="region of interest" description="Disordered" evidence="1">
    <location>
        <begin position="70"/>
        <end position="376"/>
    </location>
</feature>
<feature type="compositionally biased region" description="Basic and acidic residues" evidence="1">
    <location>
        <begin position="286"/>
        <end position="295"/>
    </location>
</feature>
<gene>
    <name evidence="2" type="ORF">QBC46DRAFT_354222</name>
</gene>
<feature type="compositionally biased region" description="Basic and acidic residues" evidence="1">
    <location>
        <begin position="217"/>
        <end position="238"/>
    </location>
</feature>
<evidence type="ECO:0000313" key="2">
    <source>
        <dbReference type="EMBL" id="KAK3940369.1"/>
    </source>
</evidence>
<feature type="compositionally biased region" description="Low complexity" evidence="1">
    <location>
        <begin position="353"/>
        <end position="370"/>
    </location>
</feature>
<name>A0AAN6S4M9_9PEZI</name>
<accession>A0AAN6S4M9</accession>
<feature type="region of interest" description="Disordered" evidence="1">
    <location>
        <begin position="1"/>
        <end position="37"/>
    </location>
</feature>
<sequence length="376" mass="41172">MVLPPLYSPRPSFLQAPPKRNPHPFLSAAPEHPLLSRSPKRTYDMLLQAQWDAEDERLAEEYDRELREKRKLRRLLPAPPKRKLCDPLLDDLLGDNLLDGFDPPPPAKKPRVEEETQAQPQPQPPQTPAKYETEWDSKPPALQPPASPNPKAIEKQKPKPQQAGLTMSQLRWRTVVMNDAPAPEQAEPEGDVIVVAEQQVQGKGKGRAKAPAKPRKKVDSKGKGKATQEEFDQQIKGEEGEEEAQPRVRRPTGRRADAIAAAAREGGRNNVPGRSPYQLRSRRGVKKEDENKIDNGEGSSGSAGERGTNNGDTRTKEDTTTENDNGESSGSGSGTNNGDTQKQEDIATENDNGEGSSGSANGSGTTSNDTVNEKEE</sequence>
<evidence type="ECO:0000256" key="1">
    <source>
        <dbReference type="SAM" id="MobiDB-lite"/>
    </source>
</evidence>